<dbReference type="CDD" id="cd00315">
    <property type="entry name" value="Cyt_C5_DNA_methylase"/>
    <property type="match status" value="1"/>
</dbReference>
<evidence type="ECO:0000256" key="7">
    <source>
        <dbReference type="RuleBase" id="RU000417"/>
    </source>
</evidence>
<dbReference type="NCBIfam" id="TIGR00675">
    <property type="entry name" value="dcm"/>
    <property type="match status" value="1"/>
</dbReference>
<dbReference type="EC" id="2.1.1.37" evidence="7"/>
<dbReference type="GO" id="GO:0044027">
    <property type="term" value="P:negative regulation of gene expression via chromosomal CpG island methylation"/>
    <property type="evidence" value="ECO:0007669"/>
    <property type="project" value="TreeGrafter"/>
</dbReference>
<evidence type="ECO:0000256" key="6">
    <source>
        <dbReference type="RuleBase" id="RU000416"/>
    </source>
</evidence>
<accession>A0A2N5PHM8</accession>
<sequence length="357" mass="39972">MRPKVIDLFAGVGGLSLGFEQHGFDVILANEYDASIAAAYQLNHKNTKMIVGDITTLNLEEVFGKYKGKIDVVIGGPPCQGFSQKGQRKTIHDERNFLFKYYVAVVELVKPRYFVMENVPNLLSAEGGFFRNEIMELFDSMGYSLNMGVLNAADYGVPQNRRRAVIIGKRDGNAPELPAPLDKTVTVWDAISDLAYLQSGEGKEEQEYKNEPQSDYQKKLRRESSILHNHVVTKHSKLALERLALIPPNAGKEVLPKEHLTKSIYSGTWTRMRKEEISVTITTRFDTPSSGKFTHPFLDRAITVREAARIQSFPDNFVFVGNKGSQMKQVGNAVPPLLAGAIAEVIMKDIKEERAHE</sequence>
<proteinExistence type="inferred from homology"/>
<dbReference type="SUPFAM" id="SSF53335">
    <property type="entry name" value="S-adenosyl-L-methionine-dependent methyltransferases"/>
    <property type="match status" value="1"/>
</dbReference>
<name>A0A2N5PHM8_MEDGN</name>
<dbReference type="RefSeq" id="WP_101884052.1">
    <property type="nucleotide sequence ID" value="NZ_JAPRAW010000006.1"/>
</dbReference>
<dbReference type="InterPro" id="IPR001525">
    <property type="entry name" value="C5_MeTfrase"/>
</dbReference>
<comment type="similarity">
    <text evidence="5 6">Belongs to the class I-like SAM-binding methyltransferase superfamily. C5-methyltransferase family.</text>
</comment>
<evidence type="ECO:0000313" key="8">
    <source>
        <dbReference type="EMBL" id="PLT74650.1"/>
    </source>
</evidence>
<dbReference type="InterPro" id="IPR018117">
    <property type="entry name" value="C5_DNA_meth_AS"/>
</dbReference>
<protein>
    <recommendedName>
        <fullName evidence="7">Cytosine-specific methyltransferase</fullName>
        <ecNumber evidence="7">2.1.1.37</ecNumber>
    </recommendedName>
</protein>
<dbReference type="InterPro" id="IPR031303">
    <property type="entry name" value="C5_meth_CS"/>
</dbReference>
<dbReference type="InterPro" id="IPR029063">
    <property type="entry name" value="SAM-dependent_MTases_sf"/>
</dbReference>
<dbReference type="Gene3D" id="3.90.120.10">
    <property type="entry name" value="DNA Methylase, subunit A, domain 2"/>
    <property type="match status" value="1"/>
</dbReference>
<dbReference type="Gene3D" id="3.40.50.150">
    <property type="entry name" value="Vaccinia Virus protein VP39"/>
    <property type="match status" value="1"/>
</dbReference>
<dbReference type="PRINTS" id="PR00105">
    <property type="entry name" value="C5METTRFRASE"/>
</dbReference>
<dbReference type="GO" id="GO:0009307">
    <property type="term" value="P:DNA restriction-modification system"/>
    <property type="evidence" value="ECO:0007669"/>
    <property type="project" value="UniProtKB-KW"/>
</dbReference>
<evidence type="ECO:0000313" key="9">
    <source>
        <dbReference type="Proteomes" id="UP000235093"/>
    </source>
</evidence>
<feature type="active site" evidence="5">
    <location>
        <position position="79"/>
    </location>
</feature>
<keyword evidence="3 5" id="KW-0949">S-adenosyl-L-methionine</keyword>
<dbReference type="PANTHER" id="PTHR10629:SF52">
    <property type="entry name" value="DNA (CYTOSINE-5)-METHYLTRANSFERASE 1"/>
    <property type="match status" value="1"/>
</dbReference>
<evidence type="ECO:0000256" key="2">
    <source>
        <dbReference type="ARBA" id="ARBA00022679"/>
    </source>
</evidence>
<dbReference type="Proteomes" id="UP000235093">
    <property type="component" value="Unassembled WGS sequence"/>
</dbReference>
<dbReference type="Pfam" id="PF00145">
    <property type="entry name" value="DNA_methylase"/>
    <property type="match status" value="1"/>
</dbReference>
<dbReference type="EMBL" id="NIHT01000013">
    <property type="protein sequence ID" value="PLT74650.1"/>
    <property type="molecule type" value="Genomic_DNA"/>
</dbReference>
<dbReference type="GO" id="GO:0003677">
    <property type="term" value="F:DNA binding"/>
    <property type="evidence" value="ECO:0007669"/>
    <property type="project" value="TreeGrafter"/>
</dbReference>
<evidence type="ECO:0000256" key="1">
    <source>
        <dbReference type="ARBA" id="ARBA00022603"/>
    </source>
</evidence>
<dbReference type="GO" id="GO:0032259">
    <property type="term" value="P:methylation"/>
    <property type="evidence" value="ECO:0007669"/>
    <property type="project" value="UniProtKB-KW"/>
</dbReference>
<dbReference type="PROSITE" id="PS00095">
    <property type="entry name" value="C5_MTASE_2"/>
    <property type="match status" value="1"/>
</dbReference>
<dbReference type="PROSITE" id="PS00094">
    <property type="entry name" value="C5_MTASE_1"/>
    <property type="match status" value="1"/>
</dbReference>
<evidence type="ECO:0000256" key="5">
    <source>
        <dbReference type="PROSITE-ProRule" id="PRU01016"/>
    </source>
</evidence>
<reference evidence="8 9" key="1">
    <citation type="journal article" date="2017" name="Genome Med.">
        <title>A novel Ruminococcus gnavus clade enriched in inflammatory bowel disease patients.</title>
        <authorList>
            <person name="Hall A.B."/>
            <person name="Yassour M."/>
            <person name="Sauk J."/>
            <person name="Garner A."/>
            <person name="Jiang X."/>
            <person name="Arthur T."/>
            <person name="Lagoudas G.K."/>
            <person name="Vatanen T."/>
            <person name="Fornelos N."/>
            <person name="Wilson R."/>
            <person name="Bertha M."/>
            <person name="Cohen M."/>
            <person name="Garber J."/>
            <person name="Khalili H."/>
            <person name="Gevers D."/>
            <person name="Ananthakrishnan A.N."/>
            <person name="Kugathasan S."/>
            <person name="Lander E.S."/>
            <person name="Blainey P."/>
            <person name="Vlamakis H."/>
            <person name="Xavier R.J."/>
            <person name="Huttenhower C."/>
        </authorList>
    </citation>
    <scope>NUCLEOTIDE SEQUENCE [LARGE SCALE GENOMIC DNA]</scope>
    <source>
        <strain evidence="8 9">RJX1125</strain>
    </source>
</reference>
<evidence type="ECO:0000256" key="3">
    <source>
        <dbReference type="ARBA" id="ARBA00022691"/>
    </source>
</evidence>
<dbReference type="GO" id="GO:0003886">
    <property type="term" value="F:DNA (cytosine-5-)-methyltransferase activity"/>
    <property type="evidence" value="ECO:0007669"/>
    <property type="project" value="UniProtKB-EC"/>
</dbReference>
<keyword evidence="2 5" id="KW-0808">Transferase</keyword>
<keyword evidence="1 5" id="KW-0489">Methyltransferase</keyword>
<comment type="caution">
    <text evidence="8">The sequence shown here is derived from an EMBL/GenBank/DDBJ whole genome shotgun (WGS) entry which is preliminary data.</text>
</comment>
<dbReference type="InterPro" id="IPR050390">
    <property type="entry name" value="C5-Methyltransferase"/>
</dbReference>
<organism evidence="8 9">
    <name type="scientific">Mediterraneibacter gnavus</name>
    <name type="common">Ruminococcus gnavus</name>
    <dbReference type="NCBI Taxonomy" id="33038"/>
    <lineage>
        <taxon>Bacteria</taxon>
        <taxon>Bacillati</taxon>
        <taxon>Bacillota</taxon>
        <taxon>Clostridia</taxon>
        <taxon>Lachnospirales</taxon>
        <taxon>Lachnospiraceae</taxon>
        <taxon>Mediterraneibacter</taxon>
    </lineage>
</organism>
<gene>
    <name evidence="8" type="ORF">CDL23_09485</name>
</gene>
<comment type="catalytic activity">
    <reaction evidence="7">
        <text>a 2'-deoxycytidine in DNA + S-adenosyl-L-methionine = a 5-methyl-2'-deoxycytidine in DNA + S-adenosyl-L-homocysteine + H(+)</text>
        <dbReference type="Rhea" id="RHEA:13681"/>
        <dbReference type="Rhea" id="RHEA-COMP:11369"/>
        <dbReference type="Rhea" id="RHEA-COMP:11370"/>
        <dbReference type="ChEBI" id="CHEBI:15378"/>
        <dbReference type="ChEBI" id="CHEBI:57856"/>
        <dbReference type="ChEBI" id="CHEBI:59789"/>
        <dbReference type="ChEBI" id="CHEBI:85452"/>
        <dbReference type="ChEBI" id="CHEBI:85454"/>
        <dbReference type="EC" id="2.1.1.37"/>
    </reaction>
</comment>
<evidence type="ECO:0000256" key="4">
    <source>
        <dbReference type="ARBA" id="ARBA00022747"/>
    </source>
</evidence>
<dbReference type="PROSITE" id="PS51679">
    <property type="entry name" value="SAM_MT_C5"/>
    <property type="match status" value="1"/>
</dbReference>
<keyword evidence="4" id="KW-0680">Restriction system</keyword>
<dbReference type="PANTHER" id="PTHR10629">
    <property type="entry name" value="CYTOSINE-SPECIFIC METHYLTRANSFERASE"/>
    <property type="match status" value="1"/>
</dbReference>
<dbReference type="AlphaFoldDB" id="A0A2N5PHM8"/>